<gene>
    <name evidence="1" type="ORF">DCCM_2575</name>
</gene>
<keyword evidence="2" id="KW-1185">Reference proteome</keyword>
<proteinExistence type="predicted"/>
<dbReference type="AlphaFoldDB" id="A0A2L2XCN5"/>
<evidence type="ECO:0000313" key="2">
    <source>
        <dbReference type="Proteomes" id="UP000239549"/>
    </source>
</evidence>
<sequence>MSPSLIPGLKYFRKGIYPQPVSTNNYIKAVTTAQYNLCRLAK</sequence>
<accession>A0A2L2XCN5</accession>
<protein>
    <submittedName>
        <fullName evidence="1">Uncharacterized protein</fullName>
    </submittedName>
</protein>
<dbReference type="Proteomes" id="UP000239549">
    <property type="component" value="Unassembled WGS sequence"/>
</dbReference>
<reference evidence="2" key="1">
    <citation type="submission" date="2018-02" db="EMBL/GenBank/DDBJ databases">
        <title>Genome sequence of Desulfocucumis palustris strain NAW-5.</title>
        <authorList>
            <person name="Watanabe M."/>
            <person name="Kojima H."/>
            <person name="Fukui M."/>
        </authorList>
    </citation>
    <scope>NUCLEOTIDE SEQUENCE [LARGE SCALE GENOMIC DNA]</scope>
    <source>
        <strain evidence="2">NAW-5</strain>
    </source>
</reference>
<comment type="caution">
    <text evidence="1">The sequence shown here is derived from an EMBL/GenBank/DDBJ whole genome shotgun (WGS) entry which is preliminary data.</text>
</comment>
<name>A0A2L2XCN5_9FIRM</name>
<organism evidence="1 2">
    <name type="scientific">Desulfocucumis palustris</name>
    <dbReference type="NCBI Taxonomy" id="1898651"/>
    <lineage>
        <taxon>Bacteria</taxon>
        <taxon>Bacillati</taxon>
        <taxon>Bacillota</taxon>
        <taxon>Clostridia</taxon>
        <taxon>Eubacteriales</taxon>
        <taxon>Desulfocucumaceae</taxon>
        <taxon>Desulfocucumis</taxon>
    </lineage>
</organism>
<evidence type="ECO:0000313" key="1">
    <source>
        <dbReference type="EMBL" id="GBF33473.1"/>
    </source>
</evidence>
<dbReference type="EMBL" id="BFAV01000102">
    <property type="protein sequence ID" value="GBF33473.1"/>
    <property type="molecule type" value="Genomic_DNA"/>
</dbReference>